<keyword evidence="1" id="KW-0813">Transport</keyword>
<reference evidence="9" key="1">
    <citation type="submission" date="2020-11" db="EMBL/GenBank/DDBJ databases">
        <authorList>
            <person name="Tran Van P."/>
        </authorList>
    </citation>
    <scope>NUCLEOTIDE SEQUENCE</scope>
</reference>
<proteinExistence type="predicted"/>
<dbReference type="Proteomes" id="UP000678499">
    <property type="component" value="Unassembled WGS sequence"/>
</dbReference>
<dbReference type="InterPro" id="IPR011990">
    <property type="entry name" value="TPR-like_helical_dom_sf"/>
</dbReference>
<dbReference type="GO" id="GO:0016236">
    <property type="term" value="P:macroautophagy"/>
    <property type="evidence" value="ECO:0007669"/>
    <property type="project" value="TreeGrafter"/>
</dbReference>
<feature type="domain" description="RING-type" evidence="8">
    <location>
        <begin position="850"/>
        <end position="895"/>
    </location>
</feature>
<organism evidence="9">
    <name type="scientific">Notodromas monacha</name>
    <dbReference type="NCBI Taxonomy" id="399045"/>
    <lineage>
        <taxon>Eukaryota</taxon>
        <taxon>Metazoa</taxon>
        <taxon>Ecdysozoa</taxon>
        <taxon>Arthropoda</taxon>
        <taxon>Crustacea</taxon>
        <taxon>Oligostraca</taxon>
        <taxon>Ostracoda</taxon>
        <taxon>Podocopa</taxon>
        <taxon>Podocopida</taxon>
        <taxon>Cypridocopina</taxon>
        <taxon>Cypridoidea</taxon>
        <taxon>Cyprididae</taxon>
        <taxon>Notodromas</taxon>
    </lineage>
</organism>
<dbReference type="PANTHER" id="PTHR12616:SF1">
    <property type="entry name" value="VACUOLAR PROTEIN SORTING-ASSOCIATED PROTEIN 41 HOMOLOG"/>
    <property type="match status" value="1"/>
</dbReference>
<evidence type="ECO:0000256" key="7">
    <source>
        <dbReference type="SAM" id="MobiDB-lite"/>
    </source>
</evidence>
<dbReference type="OrthoDB" id="244107at2759"/>
<dbReference type="GO" id="GO:0034058">
    <property type="term" value="P:endosomal vesicle fusion"/>
    <property type="evidence" value="ECO:0007669"/>
    <property type="project" value="TreeGrafter"/>
</dbReference>
<keyword evidence="4" id="KW-0653">Protein transport</keyword>
<accession>A0A7R9GIB2</accession>
<dbReference type="EMBL" id="CAJPEX010003663">
    <property type="protein sequence ID" value="CAG0922413.1"/>
    <property type="molecule type" value="Genomic_DNA"/>
</dbReference>
<dbReference type="InterPro" id="IPR057780">
    <property type="entry name" value="Beta-prop_Vps41"/>
</dbReference>
<dbReference type="Pfam" id="PF23556">
    <property type="entry name" value="TPR_Vps41"/>
    <property type="match status" value="2"/>
</dbReference>
<evidence type="ECO:0000256" key="2">
    <source>
        <dbReference type="ARBA" id="ARBA00022771"/>
    </source>
</evidence>
<dbReference type="InterPro" id="IPR000547">
    <property type="entry name" value="Clathrin_H-chain/VPS_repeat"/>
</dbReference>
<feature type="region of interest" description="Disordered" evidence="7">
    <location>
        <begin position="33"/>
        <end position="52"/>
    </location>
</feature>
<dbReference type="GO" id="GO:0030897">
    <property type="term" value="C:HOPS complex"/>
    <property type="evidence" value="ECO:0007669"/>
    <property type="project" value="TreeGrafter"/>
</dbReference>
<evidence type="ECO:0000256" key="6">
    <source>
        <dbReference type="PROSITE-ProRule" id="PRU01006"/>
    </source>
</evidence>
<evidence type="ECO:0000259" key="8">
    <source>
        <dbReference type="PROSITE" id="PS50089"/>
    </source>
</evidence>
<protein>
    <recommendedName>
        <fullName evidence="8">RING-type domain-containing protein</fullName>
    </recommendedName>
</protein>
<dbReference type="Pfam" id="PF23411">
    <property type="entry name" value="Beta-prop_Vps41"/>
    <property type="match status" value="2"/>
</dbReference>
<evidence type="ECO:0000256" key="3">
    <source>
        <dbReference type="ARBA" id="ARBA00022833"/>
    </source>
</evidence>
<feature type="region of interest" description="Disordered" evidence="7">
    <location>
        <begin position="1"/>
        <end position="26"/>
    </location>
</feature>
<evidence type="ECO:0000313" key="9">
    <source>
        <dbReference type="EMBL" id="CAD7282261.1"/>
    </source>
</evidence>
<dbReference type="Gene3D" id="1.25.40.10">
    <property type="entry name" value="Tetratricopeptide repeat domain"/>
    <property type="match status" value="1"/>
</dbReference>
<evidence type="ECO:0000256" key="5">
    <source>
        <dbReference type="PROSITE-ProRule" id="PRU00175"/>
    </source>
</evidence>
<evidence type="ECO:0000256" key="1">
    <source>
        <dbReference type="ARBA" id="ARBA00022448"/>
    </source>
</evidence>
<gene>
    <name evidence="9" type="ORF">NMOB1V02_LOCUS9890</name>
</gene>
<dbReference type="InterPro" id="IPR045111">
    <property type="entry name" value="Vps41/Vps8"/>
</dbReference>
<evidence type="ECO:0000313" key="10">
    <source>
        <dbReference type="Proteomes" id="UP000678499"/>
    </source>
</evidence>
<dbReference type="InterPro" id="IPR001841">
    <property type="entry name" value="Znf_RING"/>
</dbReference>
<dbReference type="PROSITE" id="PS50089">
    <property type="entry name" value="ZF_RING_2"/>
    <property type="match status" value="1"/>
</dbReference>
<dbReference type="PROSITE" id="PS50236">
    <property type="entry name" value="CHCR"/>
    <property type="match status" value="1"/>
</dbReference>
<dbReference type="GO" id="GO:0009267">
    <property type="term" value="P:cellular response to starvation"/>
    <property type="evidence" value="ECO:0007669"/>
    <property type="project" value="TreeGrafter"/>
</dbReference>
<dbReference type="SMART" id="SM00299">
    <property type="entry name" value="CLH"/>
    <property type="match status" value="1"/>
</dbReference>
<sequence>MEVPIENPLPSVLENSGNIDGSEVWSDDAVDLPGAEENSFSSVDEEDDDSEPKLKYERLGNDLRKIFMKDSASCIAVNSRFLVLGSHWGMIHVLDHLGNAARGHELVRVVVHGLYSADNTHNLSKLNLDVFVSHEVRRLPEQAWYKWNRENFVAWATDAGVRVADLNERKTISLIKRDHDAKYRPELLRCHLCWQDGKTLLIGWADTVKICVIRRNREPPQAYRDAPQHLVEIVSMFTTDFFICGIAPLVDPGGGLSRGGDLGSHLVLMAMAKEEGVVVDPTGKVSQNSTCIPARGQKLMLTIIEPRVHDYTEIVTDLLSVRNYADYKINDYHMDCLIDEGLFFIVSPKDVIVAKPRDADDHIDWLLDRWETSFLSIFAKFEEALNAVENSGKRALSVSMSGGSTRSALLTRHTLLDVGQKYLDHLVASEKFEEAAKHMPKILGRHKTLWENEAYKFASASQLKALAPYLPKGEEFQLDPIIYEMVLYDFLRTDTQGFLGVLLEWPSHLYNMTAVINAVLDCLLAQPDQQVLLQALARLYSLSQQFRKALDIYLKSVGEDFGIMFPDNFLQHIFTLVLCAHLSQIQEEKEGLKHKDVFALIDKYELVDSIKDLVPGLMELDAERAVQLFLDHIDKLPPDVVVVKLNNHSVFSYKYLDALYKKDAKAMKRDYHGKLVELYSLHDREKLLPFLQSSSVYSLQDAFGICRKGNLFPEMVYLLTRMGNTRQALKLITENLEDVNKAIEYCKEHDDRDLWHDLIQHSLDKPKFIAQLLLNIGTHVDPLILIRKIKNGLEIPGMRDALVKILRDYNLQVSLQEGFQCILVSDCFSLQNRLVSMQNRAVAVRRDQVCHACQRRLVGRVSDASVLVFFCRHSFHAGCLGQLQGSARDVCSLCRNVDAKSPGFGLTAPQ</sequence>
<evidence type="ECO:0000256" key="4">
    <source>
        <dbReference type="ARBA" id="ARBA00022927"/>
    </source>
</evidence>
<dbReference type="EMBL" id="OA885700">
    <property type="protein sequence ID" value="CAD7282261.1"/>
    <property type="molecule type" value="Genomic_DNA"/>
</dbReference>
<dbReference type="GO" id="GO:0008270">
    <property type="term" value="F:zinc ion binding"/>
    <property type="evidence" value="ECO:0007669"/>
    <property type="project" value="UniProtKB-KW"/>
</dbReference>
<keyword evidence="2 5" id="KW-0479">Metal-binding</keyword>
<dbReference type="GO" id="GO:0005770">
    <property type="term" value="C:late endosome"/>
    <property type="evidence" value="ECO:0007669"/>
    <property type="project" value="TreeGrafter"/>
</dbReference>
<dbReference type="SUPFAM" id="SSF57850">
    <property type="entry name" value="RING/U-box"/>
    <property type="match status" value="1"/>
</dbReference>
<keyword evidence="3" id="KW-0862">Zinc</keyword>
<keyword evidence="2 5" id="KW-0863">Zinc-finger</keyword>
<name>A0A7R9GIB2_9CRUS</name>
<feature type="repeat" description="CHCR" evidence="6">
    <location>
        <begin position="626"/>
        <end position="771"/>
    </location>
</feature>
<dbReference type="GO" id="GO:0006623">
    <property type="term" value="P:protein targeting to vacuole"/>
    <property type="evidence" value="ECO:0007669"/>
    <property type="project" value="InterPro"/>
</dbReference>
<dbReference type="AlphaFoldDB" id="A0A7R9GIB2"/>
<dbReference type="PANTHER" id="PTHR12616">
    <property type="entry name" value="VACUOLAR PROTEIN SORTING VPS41"/>
    <property type="match status" value="1"/>
</dbReference>
<keyword evidence="10" id="KW-1185">Reference proteome</keyword>